<feature type="transmembrane region" description="Helical" evidence="6">
    <location>
        <begin position="129"/>
        <end position="148"/>
    </location>
</feature>
<dbReference type="RefSeq" id="WP_153192749.1">
    <property type="nucleotide sequence ID" value="NZ_CAMHXQ010000009.1"/>
</dbReference>
<dbReference type="EMBL" id="WIKE01000005">
    <property type="protein sequence ID" value="MQQ63773.1"/>
    <property type="molecule type" value="Genomic_DNA"/>
</dbReference>
<evidence type="ECO:0000313" key="10">
    <source>
        <dbReference type="Proteomes" id="UP000477834"/>
    </source>
</evidence>
<gene>
    <name evidence="9" type="ORF">GEZ69_04875</name>
</gene>
<dbReference type="CDD" id="cd16917">
    <property type="entry name" value="HATPase_UhpB-NarQ-NarX-like"/>
    <property type="match status" value="1"/>
</dbReference>
<keyword evidence="6" id="KW-0812">Transmembrane</keyword>
<dbReference type="Proteomes" id="UP000477834">
    <property type="component" value="Unassembled WGS sequence"/>
</dbReference>
<evidence type="ECO:0000256" key="4">
    <source>
        <dbReference type="ARBA" id="ARBA00022777"/>
    </source>
</evidence>
<keyword evidence="5" id="KW-0902">Two-component regulatory system</keyword>
<dbReference type="EC" id="2.7.13.3" evidence="2"/>
<dbReference type="PANTHER" id="PTHR24421">
    <property type="entry name" value="NITRATE/NITRITE SENSOR PROTEIN NARX-RELATED"/>
    <property type="match status" value="1"/>
</dbReference>
<proteinExistence type="predicted"/>
<evidence type="ECO:0000259" key="7">
    <source>
        <dbReference type="Pfam" id="PF02518"/>
    </source>
</evidence>
<evidence type="ECO:0000256" key="1">
    <source>
        <dbReference type="ARBA" id="ARBA00000085"/>
    </source>
</evidence>
<feature type="transmembrane region" description="Helical" evidence="6">
    <location>
        <begin position="12"/>
        <end position="28"/>
    </location>
</feature>
<evidence type="ECO:0000313" key="9">
    <source>
        <dbReference type="EMBL" id="MQQ63773.1"/>
    </source>
</evidence>
<evidence type="ECO:0000259" key="8">
    <source>
        <dbReference type="Pfam" id="PF07730"/>
    </source>
</evidence>
<keyword evidence="4 9" id="KW-0418">Kinase</keyword>
<dbReference type="GO" id="GO:0046983">
    <property type="term" value="F:protein dimerization activity"/>
    <property type="evidence" value="ECO:0007669"/>
    <property type="project" value="InterPro"/>
</dbReference>
<keyword evidence="3" id="KW-0808">Transferase</keyword>
<feature type="transmembrane region" description="Helical" evidence="6">
    <location>
        <begin position="34"/>
        <end position="50"/>
    </location>
</feature>
<organism evidence="9 10">
    <name type="scientific">Streptococcus mitis</name>
    <dbReference type="NCBI Taxonomy" id="28037"/>
    <lineage>
        <taxon>Bacteria</taxon>
        <taxon>Bacillati</taxon>
        <taxon>Bacillota</taxon>
        <taxon>Bacilli</taxon>
        <taxon>Lactobacillales</taxon>
        <taxon>Streptococcaceae</taxon>
        <taxon>Streptococcus</taxon>
        <taxon>Streptococcus mitis group</taxon>
    </lineage>
</organism>
<keyword evidence="6" id="KW-0472">Membrane</keyword>
<dbReference type="Gene3D" id="3.30.565.10">
    <property type="entry name" value="Histidine kinase-like ATPase, C-terminal domain"/>
    <property type="match status" value="1"/>
</dbReference>
<dbReference type="PANTHER" id="PTHR24421:SF63">
    <property type="entry name" value="SENSOR HISTIDINE KINASE DESK"/>
    <property type="match status" value="1"/>
</dbReference>
<feature type="transmembrane region" description="Helical" evidence="6">
    <location>
        <begin position="57"/>
        <end position="74"/>
    </location>
</feature>
<feature type="domain" description="Histidine kinase/HSP90-like ATPase" evidence="7">
    <location>
        <begin position="280"/>
        <end position="326"/>
    </location>
</feature>
<protein>
    <recommendedName>
        <fullName evidence="2">histidine kinase</fullName>
        <ecNumber evidence="2">2.7.13.3</ecNumber>
    </recommendedName>
</protein>
<name>A0A6L5H509_STRMT</name>
<dbReference type="Pfam" id="PF02518">
    <property type="entry name" value="HATPase_c"/>
    <property type="match status" value="1"/>
</dbReference>
<dbReference type="InterPro" id="IPR003594">
    <property type="entry name" value="HATPase_dom"/>
</dbReference>
<reference evidence="9 10" key="1">
    <citation type="submission" date="2019-10" db="EMBL/GenBank/DDBJ databases">
        <title>Streptococcus mitis of the oral and urogenital tracts.</title>
        <authorList>
            <person name="Price T."/>
            <person name="Mores C.R."/>
            <person name="Putonti C."/>
            <person name="Wolfe A.J."/>
        </authorList>
    </citation>
    <scope>NUCLEOTIDE SEQUENCE [LARGE SCALE GENOMIC DNA]</scope>
    <source>
        <strain evidence="9 10">SM05</strain>
    </source>
</reference>
<feature type="transmembrane region" description="Helical" evidence="6">
    <location>
        <begin position="103"/>
        <end position="123"/>
    </location>
</feature>
<evidence type="ECO:0000256" key="6">
    <source>
        <dbReference type="SAM" id="Phobius"/>
    </source>
</evidence>
<dbReference type="AlphaFoldDB" id="A0A6L5H509"/>
<comment type="caution">
    <text evidence="9">The sequence shown here is derived from an EMBL/GenBank/DDBJ whole genome shotgun (WGS) entry which is preliminary data.</text>
</comment>
<evidence type="ECO:0000256" key="5">
    <source>
        <dbReference type="ARBA" id="ARBA00023012"/>
    </source>
</evidence>
<sequence length="365" mass="41809">MLERLKSIDYMYWASLIFMVFPIVPVVTGELPSWHLLIDILFVLAYLGVLTTKSQRLSWICWVIMLAYVAGNTAFVGVNYIWFFFFLANLLIYHFGVRSFNSLHVRTFLLAQFLVVGQLLIFQEVEVEFLVYLLGIITFIDVMTFGLVRIRIVEDLKEAQAKQNAQINLLLAENERSRIGQDLHDSLGHTFAMISVKTDLALQLFQIQAYPQVEKELREIQQISKESMREVRTIVENLKSRTLTSELETVKKMLEIAGIEVEIANQLDTASLTQELESTASMILLELVTNIIKHAQASKAYLKLERTEKELILTVSDDGCGFASIKGDEFHTVRDRVLPFSGEVSVISQKHPTEVQVRLPYKERN</sequence>
<dbReference type="Pfam" id="PF07730">
    <property type="entry name" value="HisKA_3"/>
    <property type="match status" value="1"/>
</dbReference>
<evidence type="ECO:0000256" key="3">
    <source>
        <dbReference type="ARBA" id="ARBA00022679"/>
    </source>
</evidence>
<feature type="transmembrane region" description="Helical" evidence="6">
    <location>
        <begin position="80"/>
        <end position="96"/>
    </location>
</feature>
<dbReference type="Gene3D" id="1.20.5.1930">
    <property type="match status" value="1"/>
</dbReference>
<dbReference type="GO" id="GO:0000155">
    <property type="term" value="F:phosphorelay sensor kinase activity"/>
    <property type="evidence" value="ECO:0007669"/>
    <property type="project" value="InterPro"/>
</dbReference>
<dbReference type="InterPro" id="IPR036890">
    <property type="entry name" value="HATPase_C_sf"/>
</dbReference>
<dbReference type="InterPro" id="IPR011712">
    <property type="entry name" value="Sig_transdc_His_kin_sub3_dim/P"/>
</dbReference>
<accession>A0A6L5H509</accession>
<comment type="catalytic activity">
    <reaction evidence="1">
        <text>ATP + protein L-histidine = ADP + protein N-phospho-L-histidine.</text>
        <dbReference type="EC" id="2.7.13.3"/>
    </reaction>
</comment>
<evidence type="ECO:0000256" key="2">
    <source>
        <dbReference type="ARBA" id="ARBA00012438"/>
    </source>
</evidence>
<dbReference type="SUPFAM" id="SSF55874">
    <property type="entry name" value="ATPase domain of HSP90 chaperone/DNA topoisomerase II/histidine kinase"/>
    <property type="match status" value="1"/>
</dbReference>
<keyword evidence="6" id="KW-1133">Transmembrane helix</keyword>
<dbReference type="GO" id="GO:0016020">
    <property type="term" value="C:membrane"/>
    <property type="evidence" value="ECO:0007669"/>
    <property type="project" value="InterPro"/>
</dbReference>
<dbReference type="InterPro" id="IPR050482">
    <property type="entry name" value="Sensor_HK_TwoCompSys"/>
</dbReference>
<feature type="domain" description="Signal transduction histidine kinase subgroup 3 dimerisation and phosphoacceptor" evidence="8">
    <location>
        <begin position="175"/>
        <end position="242"/>
    </location>
</feature>